<dbReference type="InterPro" id="IPR003593">
    <property type="entry name" value="AAA+_ATPase"/>
</dbReference>
<dbReference type="PANTHER" id="PTHR24223">
    <property type="entry name" value="ATP-BINDING CASSETTE SUB-FAMILY C"/>
    <property type="match status" value="1"/>
</dbReference>
<keyword evidence="4 13" id="KW-0812">Transmembrane</keyword>
<feature type="domain" description="ABC transmembrane type-1" evidence="15">
    <location>
        <begin position="1133"/>
        <end position="1440"/>
    </location>
</feature>
<feature type="region of interest" description="Disordered" evidence="12">
    <location>
        <begin position="300"/>
        <end position="335"/>
    </location>
</feature>
<accession>A0A0X3NTX3</accession>
<gene>
    <name evidence="16" type="primary">MRP3</name>
    <name evidence="16" type="ORF">TR113727</name>
</gene>
<dbReference type="FunFam" id="3.40.50.300:FF:000163">
    <property type="entry name" value="Multidrug resistance-associated protein member 4"/>
    <property type="match status" value="1"/>
</dbReference>
<dbReference type="InterPro" id="IPR056227">
    <property type="entry name" value="TMD0_ABC"/>
</dbReference>
<evidence type="ECO:0000256" key="13">
    <source>
        <dbReference type="SAM" id="Phobius"/>
    </source>
</evidence>
<dbReference type="GO" id="GO:0005774">
    <property type="term" value="C:vacuolar membrane"/>
    <property type="evidence" value="ECO:0007669"/>
    <property type="project" value="UniProtKB-SubCell"/>
</dbReference>
<feature type="transmembrane region" description="Helical" evidence="13">
    <location>
        <begin position="28"/>
        <end position="51"/>
    </location>
</feature>
<evidence type="ECO:0000256" key="3">
    <source>
        <dbReference type="ARBA" id="ARBA00022448"/>
    </source>
</evidence>
<feature type="transmembrane region" description="Helical" evidence="13">
    <location>
        <begin position="1124"/>
        <end position="1148"/>
    </location>
</feature>
<dbReference type="GO" id="GO:0016887">
    <property type="term" value="F:ATP hydrolysis activity"/>
    <property type="evidence" value="ECO:0007669"/>
    <property type="project" value="InterPro"/>
</dbReference>
<proteinExistence type="inferred from homology"/>
<evidence type="ECO:0000256" key="4">
    <source>
        <dbReference type="ARBA" id="ARBA00022692"/>
    </source>
</evidence>
<feature type="domain" description="ABC transmembrane type-1" evidence="15">
    <location>
        <begin position="393"/>
        <end position="686"/>
    </location>
</feature>
<feature type="transmembrane region" description="Helical" evidence="13">
    <location>
        <begin position="1296"/>
        <end position="1315"/>
    </location>
</feature>
<dbReference type="InterPro" id="IPR011527">
    <property type="entry name" value="ABC1_TM_dom"/>
</dbReference>
<evidence type="ECO:0000259" key="14">
    <source>
        <dbReference type="PROSITE" id="PS50893"/>
    </source>
</evidence>
<evidence type="ECO:0000259" key="15">
    <source>
        <dbReference type="PROSITE" id="PS50929"/>
    </source>
</evidence>
<feature type="domain" description="ABC transporter" evidence="14">
    <location>
        <begin position="1492"/>
        <end position="1762"/>
    </location>
</feature>
<evidence type="ECO:0000256" key="11">
    <source>
        <dbReference type="ARBA" id="ARBA00047523"/>
    </source>
</evidence>
<feature type="transmembrane region" description="Helical" evidence="13">
    <location>
        <begin position="1196"/>
        <end position="1220"/>
    </location>
</feature>
<dbReference type="Gene3D" id="1.20.1560.10">
    <property type="entry name" value="ABC transporter type 1, transmembrane domain"/>
    <property type="match status" value="2"/>
</dbReference>
<keyword evidence="3" id="KW-0813">Transport</keyword>
<dbReference type="Gene3D" id="3.40.50.300">
    <property type="entry name" value="P-loop containing nucleotide triphosphate hydrolases"/>
    <property type="match status" value="2"/>
</dbReference>
<evidence type="ECO:0000256" key="6">
    <source>
        <dbReference type="ARBA" id="ARBA00022741"/>
    </source>
</evidence>
<dbReference type="PROSITE" id="PS00211">
    <property type="entry name" value="ABC_TRANSPORTER_1"/>
    <property type="match status" value="2"/>
</dbReference>
<feature type="transmembrane region" description="Helical" evidence="13">
    <location>
        <begin position="1272"/>
        <end position="1290"/>
    </location>
</feature>
<dbReference type="CDD" id="cd03244">
    <property type="entry name" value="ABCC_MRP_domain2"/>
    <property type="match status" value="1"/>
</dbReference>
<dbReference type="Pfam" id="PF00005">
    <property type="entry name" value="ABC_tran"/>
    <property type="match status" value="2"/>
</dbReference>
<dbReference type="InterPro" id="IPR050173">
    <property type="entry name" value="ABC_transporter_C-like"/>
</dbReference>
<organism evidence="16">
    <name type="scientific">Schistocephalus solidus</name>
    <name type="common">Tapeworm</name>
    <dbReference type="NCBI Taxonomy" id="70667"/>
    <lineage>
        <taxon>Eukaryota</taxon>
        <taxon>Metazoa</taxon>
        <taxon>Spiralia</taxon>
        <taxon>Lophotrochozoa</taxon>
        <taxon>Platyhelminthes</taxon>
        <taxon>Cestoda</taxon>
        <taxon>Eucestoda</taxon>
        <taxon>Diphyllobothriidea</taxon>
        <taxon>Diphyllobothriidae</taxon>
        <taxon>Schistocephalus</taxon>
    </lineage>
</organism>
<feature type="region of interest" description="Disordered" evidence="12">
    <location>
        <begin position="1043"/>
        <end position="1074"/>
    </location>
</feature>
<feature type="transmembrane region" description="Helical" evidence="13">
    <location>
        <begin position="504"/>
        <end position="524"/>
    </location>
</feature>
<evidence type="ECO:0000313" key="16">
    <source>
        <dbReference type="EMBL" id="JAP42560.1"/>
    </source>
</evidence>
<evidence type="ECO:0000256" key="10">
    <source>
        <dbReference type="ARBA" id="ARBA00024220"/>
    </source>
</evidence>
<dbReference type="CDD" id="cd18595">
    <property type="entry name" value="ABC_6TM_MRP1_2_3_6_D1_like"/>
    <property type="match status" value="1"/>
</dbReference>
<dbReference type="SMART" id="SM00382">
    <property type="entry name" value="AAA"/>
    <property type="match status" value="2"/>
</dbReference>
<sequence>MSRWEVCSSGFINASLFWQPVPKFTPCFQWTVFSMPSVALIISSPVLFFSIKSRPHPVWRTVNLLKYLFEKILIMCLLVLNAFDILVKIIEDLLEPYFRDILAYLSPILIMISLILVLIIYEIQRSHGCVQSTTIFVFWIFLLLASIPRLYEASGQSIQNELLLRKCQKVSAALFVAILSTIFFLQFFSSYVRPLRTSLVMTPFPEYWASVPSRLTFEWLTPLIWTAFRNKFEGAKDAFLMPLHVQASYNCRAFMDAWGYYAAGRRERIAPGELPTLDSLDYCSTTNGSTDADRQIQALNRNNNTNKDDNNTDNTSNKNDQNDPNRSPPSQPQMAAPTLTLCLTGDSEEMPHVEFSGAKKEVDRIHPKGRQYAFLLLKSLCRAFGPRLMVGWACLFIRVFTVYTSPLLLSALLRFLDNKSAYPAWYGYVLSSGFFVANFLSSFLFNQGFYVGFSTALSARSALMASIYRKTLKLSSESRGDYTAGQIVNFLTVDVDRLLEVMTYIHVTWTALIQFTVAVSLLWAQLGVSMLAGLAVMILFFPLNGIVMWLTQKFEAKEMVWKDERMKCLTETLSGIKIIKLYAWEEAFEKLVTQLRNSELRQLLLGSVSWGVVEANWTLAPFVVLLATFSSYVARLRPEECINGTSTKDGIQGLLTPEKIFVSLSLFNLLRVPLTNLPYIISLVVMAYVSIRRLGLFFMAEELNEDSVTRFGGSANLSGTALEFYDASFSWERNGPLVLKKLSFTIPRGSLVAVIGSVGSGKSSLLSACLGELYRRSGIAQQWATLAYTSQSAWIQHQSLRENILFGAPYDPVLYATVIEACQLEEDIQHLPEGDATEVGERGLTLSGGQKQRVALARAVYQQRDIYLLDDPLAAVDVHVGQRLFERVIGPRGVLKDRTRIFVTNAYHWLSSCDRILVLDKAKVAYFGTFRELKSSSAARFLFSMKYSEGSDLSTDTSSVDALETPAQIGDRFSYRSIPTDQETNPPFFRKYSSSWHSAPVKVTYASIMKRQGYSTAANSLPREELLPPVSCFQVDKSPLKKSFSPNLSPRSPATISQEVTESESLGSSSSEPTEEIIPVNAARLEDSAEELVIVNDANFRTTQQNEEDILQGRVSLQAYMAYIVARGIFLTLIAAIAYVVFAGIMAFSNKWLQDFADDKKLTAAGKILINPEANQSSRYEAAHALLSISNYYLGIYSWLGLFLTVCICVFVTVSVASSFKASKDLHGRMLSRVLHAPCYFFDTTPQGRILNRFSFDIDNIDHHLPHSITEVFSYVVDTIVTLVVVFITIRPWYFGLGSFVVFSTLYISIQMFYLPISRQSRRLNAITRSPLLAHCSETAASLLGASVVRAHGKVEDFVAAADRLIDNNALFVFIRSVSNRWLDFRLDMLNCVFLTFTAVLTVAMREEMPPGMAGFLISYVLAVPESLSWLVKMTAQMESSAVAIERVKEYMEIEQEAAWDSGPGSPPPPDWPSACCAVELIDATVKYVPQQRDDDNTTTTTTTGASVDLQTREKSIALRRVNLKLSGRPDERVVGIVGRTGAGKSTLAAALFRLVEAERDTSVLVEDSTDGTHADHRPGPIYVDHVDISKLGLHEVRSRFSILPQDPVLFTGTLRFNLDPFGVLGDADLWRALEKAHLGDWVHSLPAGLDHHCGESGSALSAGQKQLICLARVLLSCGGRVRLLVLDEATSAMDPNTDRLVMSTLLSDVFKDATILIIAHRLSTIRTADRCVPIPLWITSKLVFLPSIGHVFLFSIRTLRFAFTLHSLIHAGSFEVVFHACRLGEIFSPSSSSYPL</sequence>
<keyword evidence="5" id="KW-0677">Repeat</keyword>
<dbReference type="GO" id="GO:0015431">
    <property type="term" value="F:ABC-type glutathione S-conjugate transporter activity"/>
    <property type="evidence" value="ECO:0007669"/>
    <property type="project" value="UniProtKB-EC"/>
</dbReference>
<dbReference type="InterPro" id="IPR003439">
    <property type="entry name" value="ABC_transporter-like_ATP-bd"/>
</dbReference>
<dbReference type="CDD" id="cd18603">
    <property type="entry name" value="ABC_6TM_MRP1_2_3_6_D2_like"/>
    <property type="match status" value="1"/>
</dbReference>
<dbReference type="EC" id="7.6.2.3" evidence="10"/>
<dbReference type="InterPro" id="IPR017871">
    <property type="entry name" value="ABC_transporter-like_CS"/>
</dbReference>
<evidence type="ECO:0000256" key="5">
    <source>
        <dbReference type="ARBA" id="ARBA00022737"/>
    </source>
</evidence>
<evidence type="ECO:0000256" key="12">
    <source>
        <dbReference type="SAM" id="MobiDB-lite"/>
    </source>
</evidence>
<evidence type="ECO:0000256" key="1">
    <source>
        <dbReference type="ARBA" id="ARBA00004128"/>
    </source>
</evidence>
<dbReference type="PROSITE" id="PS50929">
    <property type="entry name" value="ABC_TM1F"/>
    <property type="match status" value="2"/>
</dbReference>
<dbReference type="InterPro" id="IPR036640">
    <property type="entry name" value="ABC1_TM_sf"/>
</dbReference>
<feature type="domain" description="ABC transporter" evidence="14">
    <location>
        <begin position="722"/>
        <end position="946"/>
    </location>
</feature>
<dbReference type="Pfam" id="PF00664">
    <property type="entry name" value="ABC_membrane"/>
    <property type="match status" value="2"/>
</dbReference>
<feature type="transmembrane region" description="Helical" evidence="13">
    <location>
        <begin position="530"/>
        <end position="550"/>
    </location>
</feature>
<feature type="transmembrane region" description="Helical" evidence="13">
    <location>
        <begin position="388"/>
        <end position="413"/>
    </location>
</feature>
<comment type="similarity">
    <text evidence="2">Belongs to the ABC transporter superfamily. ABCC family. Conjugate transporter (TC 3.A.1.208) subfamily.</text>
</comment>
<dbReference type="InterPro" id="IPR027417">
    <property type="entry name" value="P-loop_NTPase"/>
</dbReference>
<evidence type="ECO:0000256" key="2">
    <source>
        <dbReference type="ARBA" id="ARBA00009726"/>
    </source>
</evidence>
<feature type="compositionally biased region" description="Low complexity" evidence="12">
    <location>
        <begin position="1059"/>
        <end position="1071"/>
    </location>
</feature>
<evidence type="ECO:0000256" key="9">
    <source>
        <dbReference type="ARBA" id="ARBA00023136"/>
    </source>
</evidence>
<keyword evidence="7" id="KW-0067">ATP-binding</keyword>
<comment type="catalytic activity">
    <reaction evidence="11">
        <text>leukotriene C4(in) + ATP + H2O = leukotriene C4(out) + ADP + phosphate + H(+)</text>
        <dbReference type="Rhea" id="RHEA:38963"/>
        <dbReference type="ChEBI" id="CHEBI:15377"/>
        <dbReference type="ChEBI" id="CHEBI:15378"/>
        <dbReference type="ChEBI" id="CHEBI:30616"/>
        <dbReference type="ChEBI" id="CHEBI:43474"/>
        <dbReference type="ChEBI" id="CHEBI:57973"/>
        <dbReference type="ChEBI" id="CHEBI:456216"/>
    </reaction>
    <physiologicalReaction direction="left-to-right" evidence="11">
        <dbReference type="Rhea" id="RHEA:38964"/>
    </physiologicalReaction>
</comment>
<comment type="subcellular location">
    <subcellularLocation>
        <location evidence="1">Vacuole membrane</location>
        <topology evidence="1">Multi-pass membrane protein</topology>
    </subcellularLocation>
</comment>
<keyword evidence="9 13" id="KW-0472">Membrane</keyword>
<dbReference type="PANTHER" id="PTHR24223:SF443">
    <property type="entry name" value="MULTIDRUG-RESISTANCE LIKE PROTEIN 1, ISOFORM I"/>
    <property type="match status" value="1"/>
</dbReference>
<feature type="compositionally biased region" description="Polar residues" evidence="12">
    <location>
        <begin position="1044"/>
        <end position="1058"/>
    </location>
</feature>
<protein>
    <recommendedName>
        <fullName evidence="10">ABC-type glutathione-S-conjugate transporter</fullName>
        <ecNumber evidence="10">7.6.2.3</ecNumber>
    </recommendedName>
</protein>
<reference evidence="16" key="1">
    <citation type="submission" date="2016-01" db="EMBL/GenBank/DDBJ databases">
        <title>Reference transcriptome for the parasite Schistocephalus solidus: insights into the molecular evolution of parasitism.</title>
        <authorList>
            <person name="Hebert F.O."/>
            <person name="Grambauer S."/>
            <person name="Barber I."/>
            <person name="Landry C.R."/>
            <person name="Aubin-Horth N."/>
        </authorList>
    </citation>
    <scope>NUCLEOTIDE SEQUENCE</scope>
</reference>
<keyword evidence="6" id="KW-0547">Nucleotide-binding</keyword>
<name>A0A0X3NTX3_SCHSO</name>
<feature type="transmembrane region" description="Helical" evidence="13">
    <location>
        <begin position="102"/>
        <end position="121"/>
    </location>
</feature>
<dbReference type="SUPFAM" id="SSF90123">
    <property type="entry name" value="ABC transporter transmembrane region"/>
    <property type="match status" value="2"/>
</dbReference>
<feature type="transmembrane region" description="Helical" evidence="13">
    <location>
        <begin position="133"/>
        <end position="151"/>
    </location>
</feature>
<feature type="transmembrane region" description="Helical" evidence="13">
    <location>
        <begin position="425"/>
        <end position="445"/>
    </location>
</feature>
<feature type="transmembrane region" description="Helical" evidence="13">
    <location>
        <begin position="72"/>
        <end position="90"/>
    </location>
</feature>
<feature type="transmembrane region" description="Helical" evidence="13">
    <location>
        <begin position="171"/>
        <end position="192"/>
    </location>
</feature>
<dbReference type="EMBL" id="GEEE01020665">
    <property type="protein sequence ID" value="JAP42560.1"/>
    <property type="molecule type" value="Transcribed_RNA"/>
</dbReference>
<dbReference type="FunFam" id="3.40.50.300:FF:000997">
    <property type="entry name" value="Multidrug resistance-associated protein 1"/>
    <property type="match status" value="1"/>
</dbReference>
<evidence type="ECO:0000256" key="8">
    <source>
        <dbReference type="ARBA" id="ARBA00022989"/>
    </source>
</evidence>
<dbReference type="GO" id="GO:0005524">
    <property type="term" value="F:ATP binding"/>
    <property type="evidence" value="ECO:0007669"/>
    <property type="project" value="UniProtKB-KW"/>
</dbReference>
<evidence type="ECO:0000256" key="7">
    <source>
        <dbReference type="ARBA" id="ARBA00022840"/>
    </source>
</evidence>
<dbReference type="CDD" id="cd03250">
    <property type="entry name" value="ABCC_MRP_domain1"/>
    <property type="match status" value="1"/>
</dbReference>
<keyword evidence="8 13" id="KW-1133">Transmembrane helix</keyword>
<dbReference type="FunFam" id="1.20.1560.10:FF:000006">
    <property type="entry name" value="ATP-binding cassette, sub-family C (CFTR/MRP), member 9"/>
    <property type="match status" value="1"/>
</dbReference>
<dbReference type="Pfam" id="PF24357">
    <property type="entry name" value="TMD0_ABC"/>
    <property type="match status" value="1"/>
</dbReference>
<dbReference type="PROSITE" id="PS50893">
    <property type="entry name" value="ABC_TRANSPORTER_2"/>
    <property type="match status" value="2"/>
</dbReference>
<feature type="transmembrane region" description="Helical" evidence="13">
    <location>
        <begin position="672"/>
        <end position="691"/>
    </location>
</feature>
<dbReference type="SUPFAM" id="SSF52540">
    <property type="entry name" value="P-loop containing nucleoside triphosphate hydrolases"/>
    <property type="match status" value="2"/>
</dbReference>
<dbReference type="FunFam" id="1.20.1560.10:FF:000013">
    <property type="entry name" value="ABC transporter C family member 2"/>
    <property type="match status" value="1"/>
</dbReference>